<evidence type="ECO:0000256" key="3">
    <source>
        <dbReference type="ARBA" id="ARBA00022960"/>
    </source>
</evidence>
<dbReference type="Gene3D" id="2.40.10.340">
    <property type="entry name" value="Rod shape-determining protein MreC, domain 1"/>
    <property type="match status" value="1"/>
</dbReference>
<keyword evidence="3 5" id="KW-0133">Cell shape</keyword>
<dbReference type="Pfam" id="PF04085">
    <property type="entry name" value="MreC"/>
    <property type="match status" value="1"/>
</dbReference>
<evidence type="ECO:0000313" key="7">
    <source>
        <dbReference type="EMBL" id="QEY26520.1"/>
    </source>
</evidence>
<accession>A0A5J6Q0Q8</accession>
<dbReference type="Proteomes" id="UP000325713">
    <property type="component" value="Chromosome"/>
</dbReference>
<dbReference type="InterPro" id="IPR055342">
    <property type="entry name" value="MreC_beta-barrel_core"/>
</dbReference>
<dbReference type="GO" id="GO:0008360">
    <property type="term" value="P:regulation of cell shape"/>
    <property type="evidence" value="ECO:0007669"/>
    <property type="project" value="UniProtKB-KW"/>
</dbReference>
<name>A0A5J6Q0Q8_9NEIS</name>
<dbReference type="OrthoDB" id="9808025at2"/>
<feature type="domain" description="Rod shape-determining protein MreC beta-barrel core" evidence="6">
    <location>
        <begin position="127"/>
        <end position="271"/>
    </location>
</feature>
<evidence type="ECO:0000256" key="5">
    <source>
        <dbReference type="PIRNR" id="PIRNR038471"/>
    </source>
</evidence>
<comment type="similarity">
    <text evidence="1 5">Belongs to the MreC family.</text>
</comment>
<dbReference type="PANTHER" id="PTHR34138:SF1">
    <property type="entry name" value="CELL SHAPE-DETERMINING PROTEIN MREC"/>
    <property type="match status" value="1"/>
</dbReference>
<dbReference type="Gene3D" id="2.40.10.350">
    <property type="entry name" value="Rod shape-determining protein MreC, domain 2"/>
    <property type="match status" value="1"/>
</dbReference>
<dbReference type="GO" id="GO:0005886">
    <property type="term" value="C:plasma membrane"/>
    <property type="evidence" value="ECO:0007669"/>
    <property type="project" value="TreeGrafter"/>
</dbReference>
<dbReference type="PANTHER" id="PTHR34138">
    <property type="entry name" value="CELL SHAPE-DETERMINING PROTEIN MREC"/>
    <property type="match status" value="1"/>
</dbReference>
<reference evidence="7 8" key="1">
    <citation type="submission" date="2018-08" db="EMBL/GenBank/DDBJ databases">
        <title>Neisseria zalophi ATCC BAA-2455 complete genome.</title>
        <authorList>
            <person name="Veseli I.A."/>
            <person name="Buttler R."/>
            <person name="Mascarenhas dos Santos A.C."/>
            <person name="Pombert J.-F."/>
        </authorList>
    </citation>
    <scope>NUCLEOTIDE SEQUENCE [LARGE SCALE GENOMIC DNA]</scope>
    <source>
        <strain evidence="7 8">ATCC BAA-2455</strain>
    </source>
</reference>
<dbReference type="PIRSF" id="PIRSF038471">
    <property type="entry name" value="MreC"/>
    <property type="match status" value="1"/>
</dbReference>
<evidence type="ECO:0000256" key="2">
    <source>
        <dbReference type="ARBA" id="ARBA00013855"/>
    </source>
</evidence>
<dbReference type="NCBIfam" id="TIGR00219">
    <property type="entry name" value="mreC"/>
    <property type="match status" value="1"/>
</dbReference>
<evidence type="ECO:0000256" key="4">
    <source>
        <dbReference type="ARBA" id="ARBA00032089"/>
    </source>
</evidence>
<comment type="function">
    <text evidence="5">Involved in formation and maintenance of cell shape.</text>
</comment>
<protein>
    <recommendedName>
        <fullName evidence="2 5">Cell shape-determining protein MreC</fullName>
    </recommendedName>
    <alternativeName>
        <fullName evidence="4 5">Cell shape protein MreC</fullName>
    </alternativeName>
</protein>
<evidence type="ECO:0000313" key="8">
    <source>
        <dbReference type="Proteomes" id="UP000325713"/>
    </source>
</evidence>
<dbReference type="RefSeq" id="WP_151051870.1">
    <property type="nucleotide sequence ID" value="NZ_CP031700.1"/>
</dbReference>
<evidence type="ECO:0000259" key="6">
    <source>
        <dbReference type="Pfam" id="PF04085"/>
    </source>
</evidence>
<dbReference type="EMBL" id="CP031700">
    <property type="protein sequence ID" value="QEY26520.1"/>
    <property type="molecule type" value="Genomic_DNA"/>
</dbReference>
<dbReference type="AlphaFoldDB" id="A0A5J6Q0Q8"/>
<dbReference type="InterPro" id="IPR007221">
    <property type="entry name" value="MreC"/>
</dbReference>
<dbReference type="InterPro" id="IPR042175">
    <property type="entry name" value="Cell/Rod_MreC_2"/>
</dbReference>
<evidence type="ECO:0000256" key="1">
    <source>
        <dbReference type="ARBA" id="ARBA00009369"/>
    </source>
</evidence>
<proteinExistence type="inferred from homology"/>
<sequence>MSEQPLNFSRKGMKSSSKLIILSIVSVALMMLDSRYSAVQKVKSYTATALYPLQWIANQPVYFYRYISDSVQSQTDLVAESKRLSEENGRLKLLLAQAGVQQKELIELKKLQGLQQSGIRISGMATIISNGRDPLADRLILNKGEVSGFKVGDAAVDQNGLIGQITQVHPLSAELTLITNSKMVIPIMVERTGVRSLLYGSGSSINLRYFPADADLRPDDVLVTSGLDSIYPEGIPVAKVLQVFRVAGTPYYRVTLTPLSGFRNSKYVLVLPQKKLPEQLSPASDSAKAKRP</sequence>
<organism evidence="7 8">
    <name type="scientific">Neisseria zalophi</name>
    <dbReference type="NCBI Taxonomy" id="640030"/>
    <lineage>
        <taxon>Bacteria</taxon>
        <taxon>Pseudomonadati</taxon>
        <taxon>Pseudomonadota</taxon>
        <taxon>Betaproteobacteria</taxon>
        <taxon>Neisseriales</taxon>
        <taxon>Neisseriaceae</taxon>
        <taxon>Neisseria</taxon>
    </lineage>
</organism>
<dbReference type="InterPro" id="IPR042177">
    <property type="entry name" value="Cell/Rod_1"/>
</dbReference>
<keyword evidence="8" id="KW-1185">Reference proteome</keyword>
<gene>
    <name evidence="7" type="primary">mreC</name>
    <name evidence="7" type="ORF">D0T92_08245</name>
</gene>
<dbReference type="KEGG" id="nzl:D0T92_08245"/>